<name>A0AA48L3W3_9TREE</name>
<proteinExistence type="predicted"/>
<feature type="region of interest" description="Disordered" evidence="2">
    <location>
        <begin position="42"/>
        <end position="83"/>
    </location>
</feature>
<dbReference type="GeneID" id="85495350"/>
<gene>
    <name evidence="3" type="ORF">CcaverHIS019_0403000</name>
</gene>
<dbReference type="RefSeq" id="XP_060456745.1">
    <property type="nucleotide sequence ID" value="XM_060600119.1"/>
</dbReference>
<sequence>MYTSFLPHAVDRPHRAERLVPGEVVWLRDCIEIDWKNPWEQTMATPSVSPAKSSSVASSQRENEHLRKRVRLQVQTRPATTSSRDARLELLRASVATAEQTYLGQVSKMAKELKELGEDFNRHMTALKEELKKVQDEPVQ</sequence>
<dbReference type="Proteomes" id="UP001233271">
    <property type="component" value="Chromosome 4"/>
</dbReference>
<dbReference type="EMBL" id="AP028215">
    <property type="protein sequence ID" value="BEI91480.1"/>
    <property type="molecule type" value="Genomic_DNA"/>
</dbReference>
<evidence type="ECO:0000256" key="1">
    <source>
        <dbReference type="SAM" id="Coils"/>
    </source>
</evidence>
<feature type="compositionally biased region" description="Polar residues" evidence="2">
    <location>
        <begin position="73"/>
        <end position="83"/>
    </location>
</feature>
<feature type="coiled-coil region" evidence="1">
    <location>
        <begin position="110"/>
        <end position="137"/>
    </location>
</feature>
<accession>A0AA48L3W3</accession>
<evidence type="ECO:0000313" key="4">
    <source>
        <dbReference type="Proteomes" id="UP001233271"/>
    </source>
</evidence>
<feature type="compositionally biased region" description="Low complexity" evidence="2">
    <location>
        <begin position="46"/>
        <end position="59"/>
    </location>
</feature>
<evidence type="ECO:0000313" key="3">
    <source>
        <dbReference type="EMBL" id="BEI91480.1"/>
    </source>
</evidence>
<protein>
    <submittedName>
        <fullName evidence="3">Uncharacterized protein</fullName>
    </submittedName>
</protein>
<organism evidence="3 4">
    <name type="scientific">Cutaneotrichosporon cavernicola</name>
    <dbReference type="NCBI Taxonomy" id="279322"/>
    <lineage>
        <taxon>Eukaryota</taxon>
        <taxon>Fungi</taxon>
        <taxon>Dikarya</taxon>
        <taxon>Basidiomycota</taxon>
        <taxon>Agaricomycotina</taxon>
        <taxon>Tremellomycetes</taxon>
        <taxon>Trichosporonales</taxon>
        <taxon>Trichosporonaceae</taxon>
        <taxon>Cutaneotrichosporon</taxon>
    </lineage>
</organism>
<dbReference type="KEGG" id="ccac:CcaHIS019_0403000"/>
<evidence type="ECO:0000256" key="2">
    <source>
        <dbReference type="SAM" id="MobiDB-lite"/>
    </source>
</evidence>
<keyword evidence="4" id="KW-1185">Reference proteome</keyword>
<keyword evidence="1" id="KW-0175">Coiled coil</keyword>
<reference evidence="3" key="1">
    <citation type="journal article" date="2023" name="BMC Genomics">
        <title>Chromosome-level genome assemblies of Cutaneotrichosporon spp. (Trichosporonales, Basidiomycota) reveal imbalanced evolution between nucleotide sequences and chromosome synteny.</title>
        <authorList>
            <person name="Kobayashi Y."/>
            <person name="Kayamori A."/>
            <person name="Aoki K."/>
            <person name="Shiwa Y."/>
            <person name="Matsutani M."/>
            <person name="Fujita N."/>
            <person name="Sugita T."/>
            <person name="Iwasaki W."/>
            <person name="Tanaka N."/>
            <person name="Takashima M."/>
        </authorList>
    </citation>
    <scope>NUCLEOTIDE SEQUENCE</scope>
    <source>
        <strain evidence="3">HIS019</strain>
    </source>
</reference>
<dbReference type="AlphaFoldDB" id="A0AA48L3W3"/>